<sequence>MSNCFEVIWTTNWTYIQYPKRIGYMPKTNLTPNFQDIQTLWNNAKQDEGTSLPPPESSSM</sequence>
<name>A0A9N9HHB5_9GLOM</name>
<accession>A0A9N9HHB5</accession>
<comment type="caution">
    <text evidence="1">The sequence shown here is derived from an EMBL/GenBank/DDBJ whole genome shotgun (WGS) entry which is preliminary data.</text>
</comment>
<dbReference type="AlphaFoldDB" id="A0A9N9HHB5"/>
<protein>
    <submittedName>
        <fullName evidence="1">12303_t:CDS:1</fullName>
    </submittedName>
</protein>
<evidence type="ECO:0000313" key="1">
    <source>
        <dbReference type="EMBL" id="CAG8687426.1"/>
    </source>
</evidence>
<organism evidence="1 2">
    <name type="scientific">Dentiscutata erythropus</name>
    <dbReference type="NCBI Taxonomy" id="1348616"/>
    <lineage>
        <taxon>Eukaryota</taxon>
        <taxon>Fungi</taxon>
        <taxon>Fungi incertae sedis</taxon>
        <taxon>Mucoromycota</taxon>
        <taxon>Glomeromycotina</taxon>
        <taxon>Glomeromycetes</taxon>
        <taxon>Diversisporales</taxon>
        <taxon>Gigasporaceae</taxon>
        <taxon>Dentiscutata</taxon>
    </lineage>
</organism>
<dbReference type="Proteomes" id="UP000789405">
    <property type="component" value="Unassembled WGS sequence"/>
</dbReference>
<dbReference type="EMBL" id="CAJVPY010007827">
    <property type="protein sequence ID" value="CAG8687426.1"/>
    <property type="molecule type" value="Genomic_DNA"/>
</dbReference>
<keyword evidence="2" id="KW-1185">Reference proteome</keyword>
<gene>
    <name evidence="1" type="ORF">DERYTH_LOCUS12143</name>
</gene>
<evidence type="ECO:0000313" key="2">
    <source>
        <dbReference type="Proteomes" id="UP000789405"/>
    </source>
</evidence>
<reference evidence="1" key="1">
    <citation type="submission" date="2021-06" db="EMBL/GenBank/DDBJ databases">
        <authorList>
            <person name="Kallberg Y."/>
            <person name="Tangrot J."/>
            <person name="Rosling A."/>
        </authorList>
    </citation>
    <scope>NUCLEOTIDE SEQUENCE</scope>
    <source>
        <strain evidence="1">MA453B</strain>
    </source>
</reference>
<proteinExistence type="predicted"/>